<keyword evidence="2" id="KW-1133">Transmembrane helix</keyword>
<protein>
    <submittedName>
        <fullName evidence="3">Uncharacterized protein</fullName>
    </submittedName>
</protein>
<dbReference type="AlphaFoldDB" id="A0A7Z0K932"/>
<gene>
    <name evidence="3" type="ORF">HNR09_001672</name>
</gene>
<accession>A0A7Z0K932</accession>
<sequence>MSENNPYGQQGGWQQGQNPQQGQPGYGQQGQPGYGQGQPGYGGHQYGQGGYGAGGPAGPAGPGGPGQPSGPGGPGMPGGPGGPGGGAGGKGPGKGLIFGIIGGVVFLLVIIAVVLFLVLGRGGGDDGENGGGENGGEENGGAAVEPGADSTPDGAVEAYLTALAEGDAEGALSLIDAPSDTTHMTQEVLDASLELADITEISVNEVEVGEYAFSEEVTATFTVGDEDVTHRFWTSTDDEGDSWYLDASITLSEPSAGALDVTVNGVEFTTSDTYVFFGAAYELDIAHENFTFEGDDSVVYATDTYISTSDLTPILTEEAEDTWRQLIISEVEECVASNEKDAGCGLDMPDEISGAEVIDGSIERSLPSSDQQALEGLEPRLDWSNPNLVSTDYASISVEVEYEARAGGSTDLYELWSGDPRWLGDPVVDMTAEELEITWE</sequence>
<evidence type="ECO:0000256" key="2">
    <source>
        <dbReference type="SAM" id="Phobius"/>
    </source>
</evidence>
<evidence type="ECO:0000256" key="1">
    <source>
        <dbReference type="SAM" id="MobiDB-lite"/>
    </source>
</evidence>
<evidence type="ECO:0000313" key="3">
    <source>
        <dbReference type="EMBL" id="NYJ78261.1"/>
    </source>
</evidence>
<feature type="transmembrane region" description="Helical" evidence="2">
    <location>
        <begin position="96"/>
        <end position="119"/>
    </location>
</feature>
<feature type="compositionally biased region" description="Gly residues" evidence="1">
    <location>
        <begin position="24"/>
        <end position="88"/>
    </location>
</feature>
<dbReference type="Proteomes" id="UP000535437">
    <property type="component" value="Unassembled WGS sequence"/>
</dbReference>
<evidence type="ECO:0000313" key="4">
    <source>
        <dbReference type="Proteomes" id="UP000535437"/>
    </source>
</evidence>
<reference evidence="3 4" key="1">
    <citation type="submission" date="2020-07" db="EMBL/GenBank/DDBJ databases">
        <title>Sequencing the genomes of 1000 actinobacteria strains.</title>
        <authorList>
            <person name="Klenk H.-P."/>
        </authorList>
    </citation>
    <scope>NUCLEOTIDE SEQUENCE [LARGE SCALE GENOMIC DNA]</scope>
    <source>
        <strain evidence="3 4">DSM 15475</strain>
    </source>
</reference>
<feature type="region of interest" description="Disordered" evidence="1">
    <location>
        <begin position="1"/>
        <end position="88"/>
    </location>
</feature>
<keyword evidence="2" id="KW-0812">Transmembrane</keyword>
<keyword evidence="2" id="KW-0472">Membrane</keyword>
<dbReference type="EMBL" id="JACCFY010000001">
    <property type="protein sequence ID" value="NYJ78261.1"/>
    <property type="molecule type" value="Genomic_DNA"/>
</dbReference>
<organism evidence="3 4">
    <name type="scientific">Nesterenkonia xinjiangensis</name>
    <dbReference type="NCBI Taxonomy" id="225327"/>
    <lineage>
        <taxon>Bacteria</taxon>
        <taxon>Bacillati</taxon>
        <taxon>Actinomycetota</taxon>
        <taxon>Actinomycetes</taxon>
        <taxon>Micrococcales</taxon>
        <taxon>Micrococcaceae</taxon>
        <taxon>Nesterenkonia</taxon>
    </lineage>
</organism>
<feature type="region of interest" description="Disordered" evidence="1">
    <location>
        <begin position="125"/>
        <end position="153"/>
    </location>
</feature>
<feature type="compositionally biased region" description="Gly residues" evidence="1">
    <location>
        <begin position="129"/>
        <end position="139"/>
    </location>
</feature>
<keyword evidence="4" id="KW-1185">Reference proteome</keyword>
<comment type="caution">
    <text evidence="3">The sequence shown here is derived from an EMBL/GenBank/DDBJ whole genome shotgun (WGS) entry which is preliminary data.</text>
</comment>
<dbReference type="RefSeq" id="WP_179541628.1">
    <property type="nucleotide sequence ID" value="NZ_BAAALL010000002.1"/>
</dbReference>
<proteinExistence type="predicted"/>
<name>A0A7Z0K932_9MICC</name>